<dbReference type="PANTHER" id="PTHR14870">
    <property type="entry name" value="TUBULIN EPSILON AND DELTA COMPLEX PROTEIN 2"/>
    <property type="match status" value="1"/>
</dbReference>
<evidence type="ECO:0000256" key="2">
    <source>
        <dbReference type="SAM" id="MobiDB-lite"/>
    </source>
</evidence>
<protein>
    <submittedName>
        <fullName evidence="3">Uncharacterized protein</fullName>
    </submittedName>
</protein>
<dbReference type="Proteomes" id="UP000752171">
    <property type="component" value="Unassembled WGS sequence"/>
</dbReference>
<dbReference type="InterPro" id="IPR031518">
    <property type="entry name" value="DUF4693"/>
</dbReference>
<organism evidence="3 4">
    <name type="scientific">Astyanax mexicanus</name>
    <name type="common">Blind cave fish</name>
    <name type="synonym">Astyanax fasciatus mexicanus</name>
    <dbReference type="NCBI Taxonomy" id="7994"/>
    <lineage>
        <taxon>Eukaryota</taxon>
        <taxon>Metazoa</taxon>
        <taxon>Chordata</taxon>
        <taxon>Craniata</taxon>
        <taxon>Vertebrata</taxon>
        <taxon>Euteleostomi</taxon>
        <taxon>Actinopterygii</taxon>
        <taxon>Neopterygii</taxon>
        <taxon>Teleostei</taxon>
        <taxon>Ostariophysi</taxon>
        <taxon>Characiformes</taxon>
        <taxon>Characoidei</taxon>
        <taxon>Acestrorhamphidae</taxon>
        <taxon>Acestrorhamphinae</taxon>
        <taxon>Astyanax</taxon>
    </lineage>
</organism>
<keyword evidence="1" id="KW-0175">Coiled coil</keyword>
<evidence type="ECO:0000256" key="1">
    <source>
        <dbReference type="SAM" id="Coils"/>
    </source>
</evidence>
<feature type="coiled-coil region" evidence="1">
    <location>
        <begin position="356"/>
        <end position="383"/>
    </location>
</feature>
<name>A0A8T2L3P5_ASTMX</name>
<dbReference type="Pfam" id="PF15764">
    <property type="entry name" value="DUF4693"/>
    <property type="match status" value="1"/>
</dbReference>
<dbReference type="EMBL" id="JAICCE010000019">
    <property type="protein sequence ID" value="KAG9264552.1"/>
    <property type="molecule type" value="Genomic_DNA"/>
</dbReference>
<gene>
    <name evidence="3" type="ORF">AMEX_G22834</name>
</gene>
<accession>A0A8T2L3P5</accession>
<feature type="region of interest" description="Disordered" evidence="2">
    <location>
        <begin position="87"/>
        <end position="185"/>
    </location>
</feature>
<evidence type="ECO:0000313" key="4">
    <source>
        <dbReference type="Proteomes" id="UP000752171"/>
    </source>
</evidence>
<proteinExistence type="predicted"/>
<evidence type="ECO:0000313" key="3">
    <source>
        <dbReference type="EMBL" id="KAG9264552.1"/>
    </source>
</evidence>
<reference evidence="3 4" key="1">
    <citation type="submission" date="2021-07" db="EMBL/GenBank/DDBJ databases">
        <authorList>
            <person name="Imarazene B."/>
            <person name="Zahm M."/>
            <person name="Klopp C."/>
            <person name="Cabau C."/>
            <person name="Beille S."/>
            <person name="Jouanno E."/>
            <person name="Castinel A."/>
            <person name="Lluch J."/>
            <person name="Gil L."/>
            <person name="Kuchtly C."/>
            <person name="Lopez Roques C."/>
            <person name="Donnadieu C."/>
            <person name="Parrinello H."/>
            <person name="Journot L."/>
            <person name="Du K."/>
            <person name="Schartl M."/>
            <person name="Retaux S."/>
            <person name="Guiguen Y."/>
        </authorList>
    </citation>
    <scope>NUCLEOTIDE SEQUENCE [LARGE SCALE GENOMIC DNA]</scope>
    <source>
        <strain evidence="3">Pach_M1</strain>
        <tissue evidence="3">Testis</tissue>
    </source>
</reference>
<feature type="compositionally biased region" description="Low complexity" evidence="2">
    <location>
        <begin position="151"/>
        <end position="168"/>
    </location>
</feature>
<feature type="compositionally biased region" description="Polar residues" evidence="2">
    <location>
        <begin position="98"/>
        <end position="113"/>
    </location>
</feature>
<dbReference type="PANTHER" id="PTHR14870:SF1">
    <property type="entry name" value="TUBULIN EPSILON AND DELTA COMPLEX PROTEIN 2"/>
    <property type="match status" value="1"/>
</dbReference>
<dbReference type="AlphaFoldDB" id="A0A8T2L3P5"/>
<sequence length="429" mass="47573">MSVSLDEVIKMCCTQQAKLTETIKQCRDILHSMKVPVIHISEADRSASVCVKNEDIPVKELQEIDLLEQVLKKAVKVRSSSALLKNHGAQLQEKKPVENSNRVPVSIKTTAKDSVQIKPKKSTQTGPARRGPSAQTTVRAKPLVAKPATVQISSTAVQKSSSQSTDSKTSTEEKIIAGPPTDDMQLKSAGQVSLPKEPMVLSPWFPVWQAQRTKKNRLWNKVLSRHSKPVPERTHFRERLSSTFPKDWLSGQVSVRQAELDSLTQLGLDLSHCYRASLRNQQPLSARGPGTDPEASLERQYESVLMLQGLERMMIGVIKEGDRLKKESERNTGGALFPVRRRSMWSCLPPLLSYSTEAELEELNTLQLRVNQLQLEIHLHQAMSDTLTHPQCSIPGSLSAASLRGLYSLLGEGGAQFPTLVLDSEPQQT</sequence>
<comment type="caution">
    <text evidence="3">The sequence shown here is derived from an EMBL/GenBank/DDBJ whole genome shotgun (WGS) entry which is preliminary data.</text>
</comment>